<accession>A0A8S5NQS6</accession>
<evidence type="ECO:0000313" key="3">
    <source>
        <dbReference type="EMBL" id="DAD96568.1"/>
    </source>
</evidence>
<dbReference type="PROSITE" id="PS50943">
    <property type="entry name" value="HTH_CROC1"/>
    <property type="match status" value="1"/>
</dbReference>
<evidence type="ECO:0000256" key="1">
    <source>
        <dbReference type="ARBA" id="ARBA00023125"/>
    </source>
</evidence>
<dbReference type="EMBL" id="BK015221">
    <property type="protein sequence ID" value="DAD96568.1"/>
    <property type="molecule type" value="Genomic_DNA"/>
</dbReference>
<dbReference type="PANTHER" id="PTHR46558">
    <property type="entry name" value="TRACRIPTIONAL REGULATORY PROTEIN-RELATED-RELATED"/>
    <property type="match status" value="1"/>
</dbReference>
<dbReference type="InterPro" id="IPR001387">
    <property type="entry name" value="Cro/C1-type_HTH"/>
</dbReference>
<organism evidence="3">
    <name type="scientific">Siphoviridae sp. ctSP74</name>
    <dbReference type="NCBI Taxonomy" id="2826343"/>
    <lineage>
        <taxon>Viruses</taxon>
        <taxon>Duplodnaviria</taxon>
        <taxon>Heunggongvirae</taxon>
        <taxon>Uroviricota</taxon>
        <taxon>Caudoviricetes</taxon>
    </lineage>
</organism>
<dbReference type="Pfam" id="PF01381">
    <property type="entry name" value="HTH_3"/>
    <property type="match status" value="1"/>
</dbReference>
<dbReference type="GO" id="GO:0003677">
    <property type="term" value="F:DNA binding"/>
    <property type="evidence" value="ECO:0007669"/>
    <property type="project" value="UniProtKB-KW"/>
</dbReference>
<dbReference type="InterPro" id="IPR010982">
    <property type="entry name" value="Lambda_DNA-bd_dom_sf"/>
</dbReference>
<feature type="domain" description="HTH cro/C1-type" evidence="2">
    <location>
        <begin position="18"/>
        <end position="72"/>
    </location>
</feature>
<dbReference type="PANTHER" id="PTHR46558:SF11">
    <property type="entry name" value="HTH-TYPE TRANSCRIPTIONAL REGULATOR XRE"/>
    <property type="match status" value="1"/>
</dbReference>
<name>A0A8S5NQS6_9CAUD</name>
<keyword evidence="1" id="KW-0238">DNA-binding</keyword>
<evidence type="ECO:0000259" key="2">
    <source>
        <dbReference type="PROSITE" id="PS50943"/>
    </source>
</evidence>
<dbReference type="SUPFAM" id="SSF47413">
    <property type="entry name" value="lambda repressor-like DNA-binding domains"/>
    <property type="match status" value="1"/>
</dbReference>
<dbReference type="CDD" id="cd00093">
    <property type="entry name" value="HTH_XRE"/>
    <property type="match status" value="1"/>
</dbReference>
<dbReference type="Gene3D" id="1.10.260.40">
    <property type="entry name" value="lambda repressor-like DNA-binding domains"/>
    <property type="match status" value="1"/>
</dbReference>
<reference evidence="3" key="1">
    <citation type="journal article" date="2021" name="Proc. Natl. Acad. Sci. U.S.A.">
        <title>A Catalog of Tens of Thousands of Viruses from Human Metagenomes Reveals Hidden Associations with Chronic Diseases.</title>
        <authorList>
            <person name="Tisza M.J."/>
            <person name="Buck C.B."/>
        </authorList>
    </citation>
    <scope>NUCLEOTIDE SEQUENCE</scope>
    <source>
        <strain evidence="3">CtSP74</strain>
    </source>
</reference>
<dbReference type="SMART" id="SM00530">
    <property type="entry name" value="HTH_XRE"/>
    <property type="match status" value="1"/>
</dbReference>
<protein>
    <submittedName>
        <fullName evidence="3">Helix-turn-helix domain protein</fullName>
    </submittedName>
</protein>
<proteinExistence type="predicted"/>
<sequence length="112" mass="12977">MKRNQDENINKKHVGRRISTIRKRNFLTLIEFAEKVGASKSSVSDWEKGFRLPPEAALIKIAIMGNTSVDKLLYGDDINEIEELYKSLIKLPKKELIDLMIRVKEEKNVSKY</sequence>